<name>A0A5P1F8V5_ASPOF</name>
<feature type="signal peptide" evidence="4">
    <location>
        <begin position="1"/>
        <end position="23"/>
    </location>
</feature>
<dbReference type="GO" id="GO:0005576">
    <property type="term" value="C:extracellular region"/>
    <property type="evidence" value="ECO:0007669"/>
    <property type="project" value="InterPro"/>
</dbReference>
<feature type="chain" id="PRO_5024373454" description="SCP domain-containing protein" evidence="4">
    <location>
        <begin position="24"/>
        <end position="160"/>
    </location>
</feature>
<dbReference type="SUPFAM" id="SSF55797">
    <property type="entry name" value="PR-1-like"/>
    <property type="match status" value="1"/>
</dbReference>
<reference evidence="7" key="1">
    <citation type="journal article" date="2017" name="Nat. Commun.">
        <title>The asparagus genome sheds light on the origin and evolution of a young Y chromosome.</title>
        <authorList>
            <person name="Harkess A."/>
            <person name="Zhou J."/>
            <person name="Xu C."/>
            <person name="Bowers J.E."/>
            <person name="Van der Hulst R."/>
            <person name="Ayyampalayam S."/>
            <person name="Mercati F."/>
            <person name="Riccardi P."/>
            <person name="McKain M.R."/>
            <person name="Kakrana A."/>
            <person name="Tang H."/>
            <person name="Ray J."/>
            <person name="Groenendijk J."/>
            <person name="Arikit S."/>
            <person name="Mathioni S.M."/>
            <person name="Nakano M."/>
            <person name="Shan H."/>
            <person name="Telgmann-Rauber A."/>
            <person name="Kanno A."/>
            <person name="Yue Z."/>
            <person name="Chen H."/>
            <person name="Li W."/>
            <person name="Chen Y."/>
            <person name="Xu X."/>
            <person name="Zhang Y."/>
            <person name="Luo S."/>
            <person name="Chen H."/>
            <person name="Gao J."/>
            <person name="Mao Z."/>
            <person name="Pires J.C."/>
            <person name="Luo M."/>
            <person name="Kudrna D."/>
            <person name="Wing R.A."/>
            <person name="Meyers B.C."/>
            <person name="Yi K."/>
            <person name="Kong H."/>
            <person name="Lavrijsen P."/>
            <person name="Sunseri F."/>
            <person name="Falavigna A."/>
            <person name="Ye Y."/>
            <person name="Leebens-Mack J.H."/>
            <person name="Chen G."/>
        </authorList>
    </citation>
    <scope>NUCLEOTIDE SEQUENCE [LARGE SCALE GENOMIC DNA]</scope>
    <source>
        <strain evidence="7">cv. DH0086</strain>
    </source>
</reference>
<dbReference type="OrthoDB" id="337038at2759"/>
<dbReference type="Proteomes" id="UP000243459">
    <property type="component" value="Chromosome 3"/>
</dbReference>
<accession>A0A5P1F8V5</accession>
<feature type="domain" description="SCP" evidence="5">
    <location>
        <begin position="25"/>
        <end position="156"/>
    </location>
</feature>
<comment type="similarity">
    <text evidence="1">Belongs to the CRISP family.</text>
</comment>
<protein>
    <recommendedName>
        <fullName evidence="5">SCP domain-containing protein</fullName>
    </recommendedName>
</protein>
<dbReference type="EMBL" id="CM007383">
    <property type="protein sequence ID" value="ONK74544.1"/>
    <property type="molecule type" value="Genomic_DNA"/>
</dbReference>
<dbReference type="Gramene" id="ONK74544">
    <property type="protein sequence ID" value="ONK74544"/>
    <property type="gene ID" value="A4U43_C03F7460"/>
</dbReference>
<dbReference type="Pfam" id="PF00188">
    <property type="entry name" value="CAP"/>
    <property type="match status" value="1"/>
</dbReference>
<keyword evidence="3" id="KW-1015">Disulfide bond</keyword>
<dbReference type="PRINTS" id="PR00837">
    <property type="entry name" value="V5TPXLIKE"/>
</dbReference>
<evidence type="ECO:0000256" key="1">
    <source>
        <dbReference type="ARBA" id="ARBA00009923"/>
    </source>
</evidence>
<evidence type="ECO:0000259" key="5">
    <source>
        <dbReference type="SMART" id="SM00198"/>
    </source>
</evidence>
<dbReference type="Gene3D" id="3.40.33.10">
    <property type="entry name" value="CAP"/>
    <property type="match status" value="1"/>
</dbReference>
<dbReference type="InterPro" id="IPR001283">
    <property type="entry name" value="CRISP-related"/>
</dbReference>
<evidence type="ECO:0000256" key="3">
    <source>
        <dbReference type="ARBA" id="ARBA00023157"/>
    </source>
</evidence>
<keyword evidence="2 4" id="KW-0732">Signal</keyword>
<dbReference type="GO" id="GO:0098542">
    <property type="term" value="P:defense response to other organism"/>
    <property type="evidence" value="ECO:0007669"/>
    <property type="project" value="UniProtKB-ARBA"/>
</dbReference>
<evidence type="ECO:0000256" key="4">
    <source>
        <dbReference type="SAM" id="SignalP"/>
    </source>
</evidence>
<dbReference type="FunFam" id="3.40.33.10:FF:000006">
    <property type="entry name" value="Putative pathogenesis-related protein 1"/>
    <property type="match status" value="1"/>
</dbReference>
<dbReference type="PROSITE" id="PS01009">
    <property type="entry name" value="CRISP_1"/>
    <property type="match status" value="1"/>
</dbReference>
<dbReference type="CDD" id="cd05381">
    <property type="entry name" value="CAP_PR-1"/>
    <property type="match status" value="1"/>
</dbReference>
<keyword evidence="7" id="KW-1185">Reference proteome</keyword>
<dbReference type="InterPro" id="IPR018244">
    <property type="entry name" value="Allrgn_V5/Tpx1_CS"/>
</dbReference>
<proteinExistence type="inferred from homology"/>
<dbReference type="SMART" id="SM00198">
    <property type="entry name" value="SCP"/>
    <property type="match status" value="1"/>
</dbReference>
<evidence type="ECO:0000313" key="7">
    <source>
        <dbReference type="Proteomes" id="UP000243459"/>
    </source>
</evidence>
<dbReference type="InterPro" id="IPR014044">
    <property type="entry name" value="CAP_dom"/>
</dbReference>
<sequence length="160" mass="17481">MKSSNLSPVIFILTLATVQLANAQNSPQDFVEAHNSARAEVNVGPVSWDTTVAAYAENYASQRIGDCQLVHSGGQYGENIFWGSTTGYSGVDAVNSWVSEKTYYDYDSNTCEGHECRHYTQVVWAKSVKIGCARVTCNNGGVFVTCNYDPPGNYAGQRPY</sequence>
<evidence type="ECO:0000313" key="6">
    <source>
        <dbReference type="EMBL" id="ONK74544.1"/>
    </source>
</evidence>
<organism evidence="6 7">
    <name type="scientific">Asparagus officinalis</name>
    <name type="common">Garden asparagus</name>
    <dbReference type="NCBI Taxonomy" id="4686"/>
    <lineage>
        <taxon>Eukaryota</taxon>
        <taxon>Viridiplantae</taxon>
        <taxon>Streptophyta</taxon>
        <taxon>Embryophyta</taxon>
        <taxon>Tracheophyta</taxon>
        <taxon>Spermatophyta</taxon>
        <taxon>Magnoliopsida</taxon>
        <taxon>Liliopsida</taxon>
        <taxon>Asparagales</taxon>
        <taxon>Asparagaceae</taxon>
        <taxon>Asparagoideae</taxon>
        <taxon>Asparagus</taxon>
    </lineage>
</organism>
<dbReference type="AlphaFoldDB" id="A0A5P1F8V5"/>
<dbReference type="PROSITE" id="PS01010">
    <property type="entry name" value="CRISP_2"/>
    <property type="match status" value="1"/>
</dbReference>
<dbReference type="PANTHER" id="PTHR10334">
    <property type="entry name" value="CYSTEINE-RICH SECRETORY PROTEIN-RELATED"/>
    <property type="match status" value="1"/>
</dbReference>
<dbReference type="InterPro" id="IPR035940">
    <property type="entry name" value="CAP_sf"/>
</dbReference>
<evidence type="ECO:0000256" key="2">
    <source>
        <dbReference type="ARBA" id="ARBA00022729"/>
    </source>
</evidence>
<gene>
    <name evidence="6" type="ORF">A4U43_C03F7460</name>
</gene>
<dbReference type="OMA" id="NTCEGHE"/>